<name>A0AAU9NTL1_9ASTR</name>
<dbReference type="SMART" id="SM00579">
    <property type="entry name" value="FBD"/>
    <property type="match status" value="1"/>
</dbReference>
<evidence type="ECO:0000259" key="1">
    <source>
        <dbReference type="PROSITE" id="PS50181"/>
    </source>
</evidence>
<dbReference type="InterPro" id="IPR032675">
    <property type="entry name" value="LRR_dom_sf"/>
</dbReference>
<dbReference type="SUPFAM" id="SSF52047">
    <property type="entry name" value="RNI-like"/>
    <property type="match status" value="1"/>
</dbReference>
<organism evidence="2 3">
    <name type="scientific">Lactuca virosa</name>
    <dbReference type="NCBI Taxonomy" id="75947"/>
    <lineage>
        <taxon>Eukaryota</taxon>
        <taxon>Viridiplantae</taxon>
        <taxon>Streptophyta</taxon>
        <taxon>Embryophyta</taxon>
        <taxon>Tracheophyta</taxon>
        <taxon>Spermatophyta</taxon>
        <taxon>Magnoliopsida</taxon>
        <taxon>eudicotyledons</taxon>
        <taxon>Gunneridae</taxon>
        <taxon>Pentapetalae</taxon>
        <taxon>asterids</taxon>
        <taxon>campanulids</taxon>
        <taxon>Asterales</taxon>
        <taxon>Asteraceae</taxon>
        <taxon>Cichorioideae</taxon>
        <taxon>Cichorieae</taxon>
        <taxon>Lactucinae</taxon>
        <taxon>Lactuca</taxon>
    </lineage>
</organism>
<dbReference type="Pfam" id="PF23622">
    <property type="entry name" value="LRR_At1g61320_AtMIF1"/>
    <property type="match status" value="1"/>
</dbReference>
<dbReference type="SUPFAM" id="SSF81383">
    <property type="entry name" value="F-box domain"/>
    <property type="match status" value="1"/>
</dbReference>
<reference evidence="2 3" key="1">
    <citation type="submission" date="2022-01" db="EMBL/GenBank/DDBJ databases">
        <authorList>
            <person name="Xiong W."/>
            <person name="Schranz E."/>
        </authorList>
    </citation>
    <scope>NUCLEOTIDE SEQUENCE [LARGE SCALE GENOMIC DNA]</scope>
</reference>
<proteinExistence type="predicted"/>
<dbReference type="InterPro" id="IPR006566">
    <property type="entry name" value="FBD"/>
</dbReference>
<keyword evidence="3" id="KW-1185">Reference proteome</keyword>
<evidence type="ECO:0000313" key="2">
    <source>
        <dbReference type="EMBL" id="CAH1441171.1"/>
    </source>
</evidence>
<dbReference type="Proteomes" id="UP001157418">
    <property type="component" value="Unassembled WGS sequence"/>
</dbReference>
<evidence type="ECO:0000313" key="3">
    <source>
        <dbReference type="Proteomes" id="UP001157418"/>
    </source>
</evidence>
<dbReference type="PANTHER" id="PTHR31639">
    <property type="entry name" value="F-BOX PROTEIN-LIKE"/>
    <property type="match status" value="1"/>
</dbReference>
<dbReference type="Pfam" id="PF00646">
    <property type="entry name" value="F-box"/>
    <property type="match status" value="1"/>
</dbReference>
<gene>
    <name evidence="2" type="ORF">LVIROSA_LOCUS27254</name>
</gene>
<dbReference type="AlphaFoldDB" id="A0AAU9NTL1"/>
<dbReference type="Gene3D" id="3.80.10.10">
    <property type="entry name" value="Ribonuclease Inhibitor"/>
    <property type="match status" value="1"/>
</dbReference>
<dbReference type="InterPro" id="IPR036047">
    <property type="entry name" value="F-box-like_dom_sf"/>
</dbReference>
<dbReference type="InterPro" id="IPR055357">
    <property type="entry name" value="LRR_At1g61320_AtMIF1"/>
</dbReference>
<accession>A0AAU9NTL1</accession>
<sequence>MTENHSEGLVTCVEEDRISNLPKHLIESILEGLPVPDVVKTSILSKKWRYRWTKMRALVFDKQFFRKYAKYGAFGGNGFTRIINKVLILHKGPISKFLLHIPPKYEFDDSFEEVDQWMMLLSRNGVRELILTDSNQRYELPSYVFSCLELTKLKLRNCFFKPPLKIEGFLNLNDLELWNIDFRANLCGTQINLPQLKKLSMSWCTNVYNFNINATKLQALIVIRCPDAMLLRLLQSPYLTLICVSFQKPIEDNVQVEKTTLPIMLSNLRKIVVLYLDGFFFKALIAEKIPKWLPHPVNSLKRLFFVDVKLDDLDQLHGALCLLRNSPKLESLSVMSFNMNPQAIYYDVEPASNHLESPNCLDCRLHRLQTVKIECLEGSKPELLFIKLLLAHSPSLQKFTITTSRALNAKKIIDICKDVMRFPRASRKAEVIYSS</sequence>
<comment type="caution">
    <text evidence="2">The sequence shown here is derived from an EMBL/GenBank/DDBJ whole genome shotgun (WGS) entry which is preliminary data.</text>
</comment>
<protein>
    <recommendedName>
        <fullName evidence="1">F-box domain-containing protein</fullName>
    </recommendedName>
</protein>
<feature type="domain" description="F-box" evidence="1">
    <location>
        <begin position="15"/>
        <end position="68"/>
    </location>
</feature>
<dbReference type="PROSITE" id="PS50181">
    <property type="entry name" value="FBOX"/>
    <property type="match status" value="1"/>
</dbReference>
<dbReference type="EMBL" id="CAKMRJ010005412">
    <property type="protein sequence ID" value="CAH1441171.1"/>
    <property type="molecule type" value="Genomic_DNA"/>
</dbReference>
<dbReference type="InterPro" id="IPR001810">
    <property type="entry name" value="F-box_dom"/>
</dbReference>
<dbReference type="PANTHER" id="PTHR31639:SF333">
    <property type="entry name" value="F-BOX DOMAIN, FBD DOMAIN, LEUCINE-RICH REPEAT DOMAIN, L DOMAIN-LIKE PROTEIN-RELATED"/>
    <property type="match status" value="1"/>
</dbReference>